<keyword evidence="10" id="KW-0408">Iron</keyword>
<evidence type="ECO:0000313" key="14">
    <source>
        <dbReference type="EnsemblMetazoa" id="AALFPA23_016734.P24426"/>
    </source>
</evidence>
<protein>
    <recommendedName>
        <fullName evidence="16">Cytochrome P450</fullName>
    </recommendedName>
</protein>
<evidence type="ECO:0000313" key="15">
    <source>
        <dbReference type="Proteomes" id="UP000069940"/>
    </source>
</evidence>
<accession>A0ABM1ZAX6</accession>
<dbReference type="PRINTS" id="PR00385">
    <property type="entry name" value="P450"/>
</dbReference>
<keyword evidence="5" id="KW-0349">Heme</keyword>
<dbReference type="RefSeq" id="XP_062699886.1">
    <property type="nucleotide sequence ID" value="XM_062843902.1"/>
</dbReference>
<comment type="cofactor">
    <cofactor evidence="1">
        <name>heme</name>
        <dbReference type="ChEBI" id="CHEBI:30413"/>
    </cofactor>
</comment>
<dbReference type="InterPro" id="IPR050476">
    <property type="entry name" value="Insect_CytP450_Detox"/>
</dbReference>
<keyword evidence="11" id="KW-0503">Monooxygenase</keyword>
<dbReference type="CDD" id="cd11056">
    <property type="entry name" value="CYP6-like"/>
    <property type="match status" value="2"/>
</dbReference>
<dbReference type="EnsemblMetazoa" id="AALFPA23_016734.R24426">
    <property type="protein sequence ID" value="AALFPA23_016734.P24426"/>
    <property type="gene ID" value="AALFPA23_016734"/>
</dbReference>
<evidence type="ECO:0000256" key="6">
    <source>
        <dbReference type="ARBA" id="ARBA00022723"/>
    </source>
</evidence>
<dbReference type="InterPro" id="IPR002401">
    <property type="entry name" value="Cyt_P450_E_grp-I"/>
</dbReference>
<keyword evidence="6" id="KW-0479">Metal-binding</keyword>
<dbReference type="PANTHER" id="PTHR24292">
    <property type="entry name" value="CYTOCHROME P450"/>
    <property type="match status" value="1"/>
</dbReference>
<reference evidence="15" key="1">
    <citation type="journal article" date="2015" name="Proc. Natl. Acad. Sci. U.S.A.">
        <title>Genome sequence of the Asian Tiger mosquito, Aedes albopictus, reveals insights into its biology, genetics, and evolution.</title>
        <authorList>
            <person name="Chen X.G."/>
            <person name="Jiang X."/>
            <person name="Gu J."/>
            <person name="Xu M."/>
            <person name="Wu Y."/>
            <person name="Deng Y."/>
            <person name="Zhang C."/>
            <person name="Bonizzoni M."/>
            <person name="Dermauw W."/>
            <person name="Vontas J."/>
            <person name="Armbruster P."/>
            <person name="Huang X."/>
            <person name="Yang Y."/>
            <person name="Zhang H."/>
            <person name="He W."/>
            <person name="Peng H."/>
            <person name="Liu Y."/>
            <person name="Wu K."/>
            <person name="Chen J."/>
            <person name="Lirakis M."/>
            <person name="Topalis P."/>
            <person name="Van Leeuwen T."/>
            <person name="Hall A.B."/>
            <person name="Jiang X."/>
            <person name="Thorpe C."/>
            <person name="Mueller R.L."/>
            <person name="Sun C."/>
            <person name="Waterhouse R.M."/>
            <person name="Yan G."/>
            <person name="Tu Z.J."/>
            <person name="Fang X."/>
            <person name="James A.A."/>
        </authorList>
    </citation>
    <scope>NUCLEOTIDE SEQUENCE [LARGE SCALE GENOMIC DNA]</scope>
    <source>
        <strain evidence="15">Foshan</strain>
    </source>
</reference>
<dbReference type="Pfam" id="PF00067">
    <property type="entry name" value="p450"/>
    <property type="match status" value="2"/>
</dbReference>
<dbReference type="PRINTS" id="PR00463">
    <property type="entry name" value="EP450I"/>
</dbReference>
<dbReference type="PANTHER" id="PTHR24292:SF100">
    <property type="entry name" value="CYTOCHROME P450 6A16, ISOFORM B-RELATED"/>
    <property type="match status" value="1"/>
</dbReference>
<reference evidence="14" key="2">
    <citation type="submission" date="2025-05" db="UniProtKB">
        <authorList>
            <consortium name="EnsemblMetazoa"/>
        </authorList>
    </citation>
    <scope>IDENTIFICATION</scope>
    <source>
        <strain evidence="14">Foshan</strain>
    </source>
</reference>
<dbReference type="InterPro" id="IPR036396">
    <property type="entry name" value="Cyt_P450_sf"/>
</dbReference>
<name>A0ABM1ZAX6_AEDAL</name>
<evidence type="ECO:0000256" key="9">
    <source>
        <dbReference type="ARBA" id="ARBA00023002"/>
    </source>
</evidence>
<evidence type="ECO:0000256" key="13">
    <source>
        <dbReference type="SAM" id="Phobius"/>
    </source>
</evidence>
<sequence length="1076" mass="123773">MGLLNTVLFLVLPIFWLAYTYFRRKYSYWADRNVPQVPGSLPLGSFNGMGTKYHFTEVLKRVYDDYHKTHKAVGMYLSVKPILFVNDMDLIKKMLVKDFNSFRDRGMYYNEKEDPLSAHLFSIEGERWRFLRNKLSPTFTSGKIKYMYLTICEIGDEFLACFDKYVERKEAVDIKPLAQRFTSDVISSVAFGLKTNALKNEGSKLLDKGDKVFKLGRWETIRVFALLSYRDLAKKLGLRQFPKDVTDYFMDVIRGTVDHREKTNVVRQDFLQMLLQLKNKGTIEDHEEESKEKITLDELAAQAFLFFFAGFETTSTTVSFALFELANNPEVQEKTRQEVLRVLEKHGGHLTYDAIKDMTYLEQVVNETLRKHPPVGNLIRLANDPYRIDSLDTTIERDTMIMIPVYGIHHDPEIYPNPDRFDPDRFTPEAISARHSHSFLPFGDGPRNCIGMRFALVEVKFGIAQLLSRLRFTVNEKTQFPIQYDPKSQFAEVKGGIWLNVERLSAIHHEDRPLATSKPRATRVNAPGTATVTNTSIDAIQANIIRWPFADASKILIEPHRRTQRKDQAMDPVTVIVTLLVCLSGLVFYFLRREQQQWSRLGVPFAKNPHMIFGNVRGIFQKEHSCEVLQRLYWEFKGRGLKIGGIMNFFQPAVLVIDPEISKSVLVKDFHKFHDRGVFVDPMGDPLSANLFSLEGAQWKAMRTKMSPTFTSGKMKYMFDTMLNVADRLKEYLAENCRKEDIELKNILQRFTMDVIGNVAFGVECNSIKNPSSEFRLMGLKANRFDAVRFLKFFIGGSYKSFAKKINLKVVEEDVNRFFISLVHSTVGYREGNNVKRNDFLNLLMEIKNKGKFSDEPNSGGEGITMNEIAAQCFIFFAAGFETSSTTMNFCLYELAANPDIQDRLRNEIEDSIAKDGGELKYDTLLGMNYLDRVVSETLRKYSPVDNLFRMANSPYTPEGCSFTIPAGTLFQIPIHSMHHDPEYFPNPSRFDPDRFLPEAVRSRHPYVYLPFGEGPRVCIGMRFGLMQTKIGLVTLLRNFRFAPRSETPDRLQFEAKSFVLSPKTGMYLKIEPIGE</sequence>
<evidence type="ECO:0000256" key="2">
    <source>
        <dbReference type="ARBA" id="ARBA00004174"/>
    </source>
</evidence>
<evidence type="ECO:0000256" key="7">
    <source>
        <dbReference type="ARBA" id="ARBA00022824"/>
    </source>
</evidence>
<feature type="transmembrane region" description="Helical" evidence="13">
    <location>
        <begin position="569"/>
        <end position="591"/>
    </location>
</feature>
<keyword evidence="13" id="KW-0812">Transmembrane</keyword>
<evidence type="ECO:0000256" key="8">
    <source>
        <dbReference type="ARBA" id="ARBA00022848"/>
    </source>
</evidence>
<dbReference type="InterPro" id="IPR017972">
    <property type="entry name" value="Cyt_P450_CS"/>
</dbReference>
<keyword evidence="8" id="KW-0492">Microsome</keyword>
<keyword evidence="13" id="KW-1133">Transmembrane helix</keyword>
<dbReference type="Proteomes" id="UP000069940">
    <property type="component" value="Unassembled WGS sequence"/>
</dbReference>
<proteinExistence type="inferred from homology"/>
<dbReference type="SUPFAM" id="SSF48264">
    <property type="entry name" value="Cytochrome P450"/>
    <property type="match status" value="2"/>
</dbReference>
<evidence type="ECO:0008006" key="16">
    <source>
        <dbReference type="Google" id="ProtNLM"/>
    </source>
</evidence>
<evidence type="ECO:0000256" key="5">
    <source>
        <dbReference type="ARBA" id="ARBA00022617"/>
    </source>
</evidence>
<comment type="similarity">
    <text evidence="4">Belongs to the cytochrome P450 family.</text>
</comment>
<keyword evidence="12 13" id="KW-0472">Membrane</keyword>
<feature type="transmembrane region" description="Helical" evidence="13">
    <location>
        <begin position="6"/>
        <end position="22"/>
    </location>
</feature>
<keyword evidence="15" id="KW-1185">Reference proteome</keyword>
<evidence type="ECO:0000256" key="1">
    <source>
        <dbReference type="ARBA" id="ARBA00001971"/>
    </source>
</evidence>
<evidence type="ECO:0000256" key="11">
    <source>
        <dbReference type="ARBA" id="ARBA00023033"/>
    </source>
</evidence>
<evidence type="ECO:0000256" key="4">
    <source>
        <dbReference type="ARBA" id="ARBA00010617"/>
    </source>
</evidence>
<dbReference type="PROSITE" id="PS00086">
    <property type="entry name" value="CYTOCHROME_P450"/>
    <property type="match status" value="2"/>
</dbReference>
<dbReference type="GeneID" id="115269310"/>
<evidence type="ECO:0000256" key="3">
    <source>
        <dbReference type="ARBA" id="ARBA00004406"/>
    </source>
</evidence>
<evidence type="ECO:0000256" key="10">
    <source>
        <dbReference type="ARBA" id="ARBA00023004"/>
    </source>
</evidence>
<dbReference type="Gene3D" id="1.10.630.10">
    <property type="entry name" value="Cytochrome P450"/>
    <property type="match status" value="2"/>
</dbReference>
<organism evidence="14 15">
    <name type="scientific">Aedes albopictus</name>
    <name type="common">Asian tiger mosquito</name>
    <name type="synonym">Stegomyia albopicta</name>
    <dbReference type="NCBI Taxonomy" id="7160"/>
    <lineage>
        <taxon>Eukaryota</taxon>
        <taxon>Metazoa</taxon>
        <taxon>Ecdysozoa</taxon>
        <taxon>Arthropoda</taxon>
        <taxon>Hexapoda</taxon>
        <taxon>Insecta</taxon>
        <taxon>Pterygota</taxon>
        <taxon>Neoptera</taxon>
        <taxon>Endopterygota</taxon>
        <taxon>Diptera</taxon>
        <taxon>Nematocera</taxon>
        <taxon>Culicoidea</taxon>
        <taxon>Culicidae</taxon>
        <taxon>Culicinae</taxon>
        <taxon>Aedini</taxon>
        <taxon>Aedes</taxon>
        <taxon>Stegomyia</taxon>
    </lineage>
</organism>
<evidence type="ECO:0000256" key="12">
    <source>
        <dbReference type="ARBA" id="ARBA00023136"/>
    </source>
</evidence>
<keyword evidence="7" id="KW-0256">Endoplasmic reticulum</keyword>
<dbReference type="InterPro" id="IPR001128">
    <property type="entry name" value="Cyt_P450"/>
</dbReference>
<comment type="subcellular location">
    <subcellularLocation>
        <location evidence="3">Endoplasmic reticulum membrane</location>
        <topology evidence="3">Peripheral membrane protein</topology>
    </subcellularLocation>
    <subcellularLocation>
        <location evidence="2">Microsome membrane</location>
        <topology evidence="2">Peripheral membrane protein</topology>
    </subcellularLocation>
</comment>
<keyword evidence="9" id="KW-0560">Oxidoreductase</keyword>